<accession>A0A8S9Y2V6</accession>
<dbReference type="EMBL" id="WIXP02000002">
    <property type="protein sequence ID" value="KAF6214165.1"/>
    <property type="molecule type" value="Genomic_DNA"/>
</dbReference>
<protein>
    <recommendedName>
        <fullName evidence="6">Reverse transcriptase domain-containing protein</fullName>
    </recommendedName>
</protein>
<name>A0A8S9Y2V6_APOLU</name>
<evidence type="ECO:0008006" key="6">
    <source>
        <dbReference type="Google" id="ProtNLM"/>
    </source>
</evidence>
<evidence type="ECO:0000256" key="3">
    <source>
        <dbReference type="SAM" id="Phobius"/>
    </source>
</evidence>
<keyword evidence="3" id="KW-0472">Membrane</keyword>
<evidence type="ECO:0000313" key="4">
    <source>
        <dbReference type="EMBL" id="KAF6214165.1"/>
    </source>
</evidence>
<comment type="caution">
    <text evidence="4">The sequence shown here is derived from an EMBL/GenBank/DDBJ whole genome shotgun (WGS) entry which is preliminary data.</text>
</comment>
<feature type="transmembrane region" description="Helical" evidence="3">
    <location>
        <begin position="404"/>
        <end position="428"/>
    </location>
</feature>
<gene>
    <name evidence="4" type="ORF">GE061_008904</name>
</gene>
<dbReference type="Proteomes" id="UP000466442">
    <property type="component" value="Unassembled WGS sequence"/>
</dbReference>
<keyword evidence="3" id="KW-1133">Transmembrane helix</keyword>
<evidence type="ECO:0000256" key="2">
    <source>
        <dbReference type="SAM" id="MobiDB-lite"/>
    </source>
</evidence>
<keyword evidence="1" id="KW-0175">Coiled coil</keyword>
<reference evidence="4" key="1">
    <citation type="journal article" date="2021" name="Mol. Ecol. Resour.">
        <title>Apolygus lucorum genome provides insights into omnivorousness and mesophyll feeding.</title>
        <authorList>
            <person name="Liu Y."/>
            <person name="Liu H."/>
            <person name="Wang H."/>
            <person name="Huang T."/>
            <person name="Liu B."/>
            <person name="Yang B."/>
            <person name="Yin L."/>
            <person name="Li B."/>
            <person name="Zhang Y."/>
            <person name="Zhang S."/>
            <person name="Jiang F."/>
            <person name="Zhang X."/>
            <person name="Ren Y."/>
            <person name="Wang B."/>
            <person name="Wang S."/>
            <person name="Lu Y."/>
            <person name="Wu K."/>
            <person name="Fan W."/>
            <person name="Wang G."/>
        </authorList>
    </citation>
    <scope>NUCLEOTIDE SEQUENCE</scope>
    <source>
        <strain evidence="4">12Hb</strain>
    </source>
</reference>
<dbReference type="AlphaFoldDB" id="A0A8S9Y2V6"/>
<dbReference type="OrthoDB" id="6412219at2759"/>
<evidence type="ECO:0000256" key="1">
    <source>
        <dbReference type="SAM" id="Coils"/>
    </source>
</evidence>
<keyword evidence="3" id="KW-0812">Transmembrane</keyword>
<sequence>MTADVTGSQHSLISFTIRERRTGPIRPAQKGRFCEKKANWERYEEALTERLRATQFPNIRTRRELEDAVNKITGILVESASESMPVQRLRKGSPPWWNMRLERLRKRVVALKRRVRRARDSVSEELNQQYRETRREYTKAVRLSKTINWRNFVTEEGRDQPWGTPYRVARKVGPRFQMAVLQGDPSLTWNEAASSLLQALFPDDSEVGEDDNMAEIRSAMRIPATIGTESAIPQLTDELVQELVNSFKPGKAPGIDRIEVRSLKKAWNLVYPWLITIFQKCFEIGAFPYQWKVGKLCVLKKSGDRDPADPKGYRPLCLLSVPGKLLEKVMVSRLSEVLTQASPAQHGFRKDGDVVGNSVSMDQNQVFQQSVTLTAKMWPQDNGTSSAGGGTSWPWRMPTEQLPLIIAIFTGGALIILLVIAAVLWRFCVAPHRNKDYRVKIENAPTPTRPVVPVLPSESAVYLDPKSGQWSVSSRVLEVLPSGSAYTGVSGSHWFYNNRLLDPAALDRCPVLPRSITVPTHHKGPEFRPPSAPQPTFLSITRQRDQPC</sequence>
<proteinExistence type="predicted"/>
<keyword evidence="5" id="KW-1185">Reference proteome</keyword>
<dbReference type="PANTHER" id="PTHR19446">
    <property type="entry name" value="REVERSE TRANSCRIPTASES"/>
    <property type="match status" value="1"/>
</dbReference>
<feature type="non-terminal residue" evidence="4">
    <location>
        <position position="1"/>
    </location>
</feature>
<organism evidence="4 5">
    <name type="scientific">Apolygus lucorum</name>
    <name type="common">Small green plant bug</name>
    <name type="synonym">Lygocoris lucorum</name>
    <dbReference type="NCBI Taxonomy" id="248454"/>
    <lineage>
        <taxon>Eukaryota</taxon>
        <taxon>Metazoa</taxon>
        <taxon>Ecdysozoa</taxon>
        <taxon>Arthropoda</taxon>
        <taxon>Hexapoda</taxon>
        <taxon>Insecta</taxon>
        <taxon>Pterygota</taxon>
        <taxon>Neoptera</taxon>
        <taxon>Paraneoptera</taxon>
        <taxon>Hemiptera</taxon>
        <taxon>Heteroptera</taxon>
        <taxon>Panheteroptera</taxon>
        <taxon>Cimicomorpha</taxon>
        <taxon>Miridae</taxon>
        <taxon>Mirini</taxon>
        <taxon>Apolygus</taxon>
    </lineage>
</organism>
<feature type="region of interest" description="Disordered" evidence="2">
    <location>
        <begin position="520"/>
        <end position="548"/>
    </location>
</feature>
<feature type="coiled-coil region" evidence="1">
    <location>
        <begin position="101"/>
        <end position="143"/>
    </location>
</feature>
<evidence type="ECO:0000313" key="5">
    <source>
        <dbReference type="Proteomes" id="UP000466442"/>
    </source>
</evidence>